<protein>
    <submittedName>
        <fullName evidence="3">DM5 domain-containing protein</fullName>
    </submittedName>
</protein>
<organism evidence="3">
    <name type="scientific">Nippostrongylus brasiliensis</name>
    <name type="common">Rat hookworm</name>
    <dbReference type="NCBI Taxonomy" id="27835"/>
    <lineage>
        <taxon>Eukaryota</taxon>
        <taxon>Metazoa</taxon>
        <taxon>Ecdysozoa</taxon>
        <taxon>Nematoda</taxon>
        <taxon>Chromadorea</taxon>
        <taxon>Rhabditida</taxon>
        <taxon>Rhabditina</taxon>
        <taxon>Rhabditomorpha</taxon>
        <taxon>Strongyloidea</taxon>
        <taxon>Heligmosomidae</taxon>
        <taxon>Nippostrongylus</taxon>
    </lineage>
</organism>
<accession>A0A0N4Y695</accession>
<proteinExistence type="predicted"/>
<dbReference type="WBParaSite" id="NBR_0001159401-mRNA-1">
    <property type="protein sequence ID" value="NBR_0001159401-mRNA-1"/>
    <property type="gene ID" value="NBR_0001159401"/>
</dbReference>
<keyword evidence="2" id="KW-1185">Reference proteome</keyword>
<dbReference type="AlphaFoldDB" id="A0A0N4Y695"/>
<evidence type="ECO:0000313" key="2">
    <source>
        <dbReference type="Proteomes" id="UP000271162"/>
    </source>
</evidence>
<evidence type="ECO:0000313" key="3">
    <source>
        <dbReference type="WBParaSite" id="NBR_0001159401-mRNA-1"/>
    </source>
</evidence>
<gene>
    <name evidence="1" type="ORF">NBR_LOCUS11595</name>
</gene>
<sequence>MRRSAPKSSNAGAMKKLSEFIGEPQKVDRAYVKTPFSDTLEEAKLHQREKDSVDFISTNQGIKNEVQEQAYIVVVEPPRYQDVSVVEFINNTQLIEKKALEVVHSTLIKPPRDQSVSEPLISTDQGIKSEALELVYSFLTVPPTEQSVTGYLETNELKKEVAQEVYGTFIVPPADQNASDTFL</sequence>
<dbReference type="Proteomes" id="UP000271162">
    <property type="component" value="Unassembled WGS sequence"/>
</dbReference>
<evidence type="ECO:0000313" key="1">
    <source>
        <dbReference type="EMBL" id="VDL75184.1"/>
    </source>
</evidence>
<name>A0A0N4Y695_NIPBR</name>
<dbReference type="EMBL" id="UYSL01020558">
    <property type="protein sequence ID" value="VDL75184.1"/>
    <property type="molecule type" value="Genomic_DNA"/>
</dbReference>
<reference evidence="1 2" key="2">
    <citation type="submission" date="2018-11" db="EMBL/GenBank/DDBJ databases">
        <authorList>
            <consortium name="Pathogen Informatics"/>
        </authorList>
    </citation>
    <scope>NUCLEOTIDE SEQUENCE [LARGE SCALE GENOMIC DNA]</scope>
</reference>
<reference evidence="3" key="1">
    <citation type="submission" date="2017-02" db="UniProtKB">
        <authorList>
            <consortium name="WormBaseParasite"/>
        </authorList>
    </citation>
    <scope>IDENTIFICATION</scope>
</reference>